<dbReference type="EMBL" id="ATLV01014575">
    <property type="status" value="NOT_ANNOTATED_CDS"/>
    <property type="molecule type" value="Genomic_DNA"/>
</dbReference>
<dbReference type="Proteomes" id="UP000030765">
    <property type="component" value="Unassembled WGS sequence"/>
</dbReference>
<name>A0A084VM12_ANOSI</name>
<reference evidence="2 4" key="1">
    <citation type="journal article" date="2014" name="BMC Genomics">
        <title>Genome sequence of Anopheles sinensis provides insight into genetics basis of mosquito competence for malaria parasites.</title>
        <authorList>
            <person name="Zhou D."/>
            <person name="Zhang D."/>
            <person name="Ding G."/>
            <person name="Shi L."/>
            <person name="Hou Q."/>
            <person name="Ye Y."/>
            <person name="Xu Y."/>
            <person name="Zhou H."/>
            <person name="Xiong C."/>
            <person name="Li S."/>
            <person name="Yu J."/>
            <person name="Hong S."/>
            <person name="Yu X."/>
            <person name="Zou P."/>
            <person name="Chen C."/>
            <person name="Chang X."/>
            <person name="Wang W."/>
            <person name="Lv Y."/>
            <person name="Sun Y."/>
            <person name="Ma L."/>
            <person name="Shen B."/>
            <person name="Zhu C."/>
        </authorList>
    </citation>
    <scope>NUCLEOTIDE SEQUENCE [LARGE SCALE GENOMIC DNA]</scope>
</reference>
<protein>
    <submittedName>
        <fullName evidence="2 3">Uncharacterized protein</fullName>
    </submittedName>
</protein>
<proteinExistence type="predicted"/>
<dbReference type="VEuPathDB" id="VectorBase:ASIC006714"/>
<evidence type="ECO:0000256" key="1">
    <source>
        <dbReference type="SAM" id="MobiDB-lite"/>
    </source>
</evidence>
<gene>
    <name evidence="2" type="ORF">ZHAS_00006714</name>
</gene>
<dbReference type="EnsemblMetazoa" id="ASIC006714-RA">
    <property type="protein sequence ID" value="ASIC006714-PA"/>
    <property type="gene ID" value="ASIC006714"/>
</dbReference>
<evidence type="ECO:0000313" key="3">
    <source>
        <dbReference type="EnsemblMetazoa" id="ASIC006714-PA"/>
    </source>
</evidence>
<dbReference type="AlphaFoldDB" id="A0A084VM12"/>
<accession>A0A084VM12</accession>
<keyword evidence="4" id="KW-1185">Reference proteome</keyword>
<dbReference type="EMBL" id="KE524975">
    <property type="protein sequence ID" value="KFB39006.1"/>
    <property type="molecule type" value="Genomic_DNA"/>
</dbReference>
<organism evidence="2">
    <name type="scientific">Anopheles sinensis</name>
    <name type="common">Mosquito</name>
    <dbReference type="NCBI Taxonomy" id="74873"/>
    <lineage>
        <taxon>Eukaryota</taxon>
        <taxon>Metazoa</taxon>
        <taxon>Ecdysozoa</taxon>
        <taxon>Arthropoda</taxon>
        <taxon>Hexapoda</taxon>
        <taxon>Insecta</taxon>
        <taxon>Pterygota</taxon>
        <taxon>Neoptera</taxon>
        <taxon>Endopterygota</taxon>
        <taxon>Diptera</taxon>
        <taxon>Nematocera</taxon>
        <taxon>Culicoidea</taxon>
        <taxon>Culicidae</taxon>
        <taxon>Anophelinae</taxon>
        <taxon>Anopheles</taxon>
    </lineage>
</organism>
<reference evidence="3" key="2">
    <citation type="submission" date="2020-05" db="UniProtKB">
        <authorList>
            <consortium name="EnsemblMetazoa"/>
        </authorList>
    </citation>
    <scope>IDENTIFICATION</scope>
</reference>
<evidence type="ECO:0000313" key="2">
    <source>
        <dbReference type="EMBL" id="KFB39006.1"/>
    </source>
</evidence>
<feature type="region of interest" description="Disordered" evidence="1">
    <location>
        <begin position="91"/>
        <end position="121"/>
    </location>
</feature>
<sequence length="121" mass="13586">MTVSQGVPLILQSIASIVPDVPTMFAVPISQCLQLVFHFLVCAEGALIVSRERNHCPPSPTSITFASEMESRATGKRTRTRLDFEDSMFWREAHDMRRGEGPTRTQKPRRSPEAPNPRSHP</sequence>
<evidence type="ECO:0000313" key="4">
    <source>
        <dbReference type="Proteomes" id="UP000030765"/>
    </source>
</evidence>
<feature type="compositionally biased region" description="Basic and acidic residues" evidence="1">
    <location>
        <begin position="91"/>
        <end position="101"/>
    </location>
</feature>